<dbReference type="InterPro" id="IPR011330">
    <property type="entry name" value="Glyco_hydro/deAcase_b/a-brl"/>
</dbReference>
<organism evidence="2 3">
    <name type="scientific">Natronobacillus azotifigens</name>
    <dbReference type="NCBI Taxonomy" id="472978"/>
    <lineage>
        <taxon>Bacteria</taxon>
        <taxon>Bacillati</taxon>
        <taxon>Bacillota</taxon>
        <taxon>Bacilli</taxon>
        <taxon>Bacillales</taxon>
        <taxon>Bacillaceae</taxon>
        <taxon>Natronobacillus</taxon>
    </lineage>
</organism>
<dbReference type="PANTHER" id="PTHR10587:SF128">
    <property type="entry name" value="POLYSACCHARIDE DEACETYLASE PDAB-RELATED"/>
    <property type="match status" value="1"/>
</dbReference>
<name>A0A9J6RFW2_9BACI</name>
<dbReference type="AlphaFoldDB" id="A0A9J6RFW2"/>
<dbReference type="InterPro" id="IPR050248">
    <property type="entry name" value="Polysacc_deacetylase_ArnD"/>
</dbReference>
<reference evidence="2" key="1">
    <citation type="submission" date="2022-11" db="EMBL/GenBank/DDBJ databases">
        <title>WGS of Natronobacillus azotifigens 24KS-1, an anaerobic diazotrophic haloalkaliphile from soda-rich habitats.</title>
        <authorList>
            <person name="Sorokin D.Y."/>
            <person name="Merkel A.Y."/>
        </authorList>
    </citation>
    <scope>NUCLEOTIDE SEQUENCE</scope>
    <source>
        <strain evidence="2">24KS-1</strain>
    </source>
</reference>
<feature type="domain" description="NodB homology" evidence="1">
    <location>
        <begin position="57"/>
        <end position="236"/>
    </location>
</feature>
<evidence type="ECO:0000313" key="3">
    <source>
        <dbReference type="Proteomes" id="UP001084197"/>
    </source>
</evidence>
<sequence length="253" mass="28783">MTFFYTIKFKKLKQVSLFLVLALFTALFLWVETKSDFTVFFTQDNPSALTKGSPDDESVALTFNITWGDTMLEPTLEQLEKHDVTATFFLLGEWVEHHPDLVEMIEKAGHEIGMLGYRYKSYLKQEPEQIRQDLNKATDVFSKMGYTDLRLLRTPSGHINDEVLDIVTNQGFDVIQWNVNPRDWENPGTNEIIDHVLSNTSNGDIILLHASDSVKQTPTALESILPGLKQKGLSFVTISELITRAQAEVEEIN</sequence>
<gene>
    <name evidence="2" type="primary">pdaB</name>
    <name evidence="2" type="ORF">OWO01_15795</name>
</gene>
<keyword evidence="3" id="KW-1185">Reference proteome</keyword>
<dbReference type="InterPro" id="IPR014132">
    <property type="entry name" value="PdaB-like"/>
</dbReference>
<comment type="caution">
    <text evidence="2">The sequence shown here is derived from an EMBL/GenBank/DDBJ whole genome shotgun (WGS) entry which is preliminary data.</text>
</comment>
<evidence type="ECO:0000259" key="1">
    <source>
        <dbReference type="PROSITE" id="PS51677"/>
    </source>
</evidence>
<dbReference type="InterPro" id="IPR002509">
    <property type="entry name" value="NODB_dom"/>
</dbReference>
<accession>A0A9J6RFW2</accession>
<evidence type="ECO:0000313" key="2">
    <source>
        <dbReference type="EMBL" id="MCZ0704658.1"/>
    </source>
</evidence>
<dbReference type="RefSeq" id="WP_268781436.1">
    <property type="nucleotide sequence ID" value="NZ_JAPRAT010000056.1"/>
</dbReference>
<dbReference type="GO" id="GO:0016810">
    <property type="term" value="F:hydrolase activity, acting on carbon-nitrogen (but not peptide) bonds"/>
    <property type="evidence" value="ECO:0007669"/>
    <property type="project" value="InterPro"/>
</dbReference>
<dbReference type="NCBIfam" id="TIGR02764">
    <property type="entry name" value="spore_ybaN_pdaB"/>
    <property type="match status" value="1"/>
</dbReference>
<dbReference type="GO" id="GO:0005975">
    <property type="term" value="P:carbohydrate metabolic process"/>
    <property type="evidence" value="ECO:0007669"/>
    <property type="project" value="InterPro"/>
</dbReference>
<dbReference type="PROSITE" id="PS51677">
    <property type="entry name" value="NODB"/>
    <property type="match status" value="1"/>
</dbReference>
<dbReference type="EMBL" id="JAPRAT010000056">
    <property type="protein sequence ID" value="MCZ0704658.1"/>
    <property type="molecule type" value="Genomic_DNA"/>
</dbReference>
<dbReference type="SUPFAM" id="SSF88713">
    <property type="entry name" value="Glycoside hydrolase/deacetylase"/>
    <property type="match status" value="1"/>
</dbReference>
<protein>
    <submittedName>
        <fullName evidence="2">Polysaccharide deacetylase family sporulation protein PdaB</fullName>
    </submittedName>
</protein>
<dbReference type="Pfam" id="PF01522">
    <property type="entry name" value="Polysacc_deac_1"/>
    <property type="match status" value="1"/>
</dbReference>
<dbReference type="Gene3D" id="3.20.20.370">
    <property type="entry name" value="Glycoside hydrolase/deacetylase"/>
    <property type="match status" value="1"/>
</dbReference>
<dbReference type="PANTHER" id="PTHR10587">
    <property type="entry name" value="GLYCOSYL TRANSFERASE-RELATED"/>
    <property type="match status" value="1"/>
</dbReference>
<proteinExistence type="predicted"/>
<dbReference type="Proteomes" id="UP001084197">
    <property type="component" value="Unassembled WGS sequence"/>
</dbReference>
<dbReference type="GO" id="GO:0016020">
    <property type="term" value="C:membrane"/>
    <property type="evidence" value="ECO:0007669"/>
    <property type="project" value="TreeGrafter"/>
</dbReference>